<organism evidence="2 3">
    <name type="scientific">Skermanella cutis</name>
    <dbReference type="NCBI Taxonomy" id="2775420"/>
    <lineage>
        <taxon>Bacteria</taxon>
        <taxon>Pseudomonadati</taxon>
        <taxon>Pseudomonadota</taxon>
        <taxon>Alphaproteobacteria</taxon>
        <taxon>Rhodospirillales</taxon>
        <taxon>Azospirillaceae</taxon>
        <taxon>Skermanella</taxon>
    </lineage>
</organism>
<reference evidence="2" key="1">
    <citation type="submission" date="2021-02" db="EMBL/GenBank/DDBJ databases">
        <title>Skermanella TT6 skin isolate.</title>
        <authorList>
            <person name="Lee K."/>
            <person name="Ganzorig M."/>
        </authorList>
    </citation>
    <scope>NUCLEOTIDE SEQUENCE</scope>
    <source>
        <strain evidence="2">TT6</strain>
    </source>
</reference>
<sequence length="313" mass="32898">MRGRLTGAALLAALAPALGGCAGLAAPVSAVAAGPAGPELSPPVVTCHEPDRDLVLRVAPAECRGRIIDEAEAAALAEARSRRHRAQIVGDRRSRPDDKVEIRSAGSGFFINGQGQVLTGFHVVARCAALTVSTVEGGRKPASVVASDYGMDLAVLQAKAKPKRFARFNPAPERNRGMDASVVGYPALGAATVVPSRTAVEAWPSQITSDMLGGGTEFAVEGRIRAGHSGSPVLDETGRVIGMIRSKVDEVTTFRETGRFVDDVAQAVTNETIFRFLAPRSISYATQARGPALSPEDLLERAGTYSARVECWN</sequence>
<dbReference type="PROSITE" id="PS51257">
    <property type="entry name" value="PROKAR_LIPOPROTEIN"/>
    <property type="match status" value="1"/>
</dbReference>
<dbReference type="PANTHER" id="PTHR43019">
    <property type="entry name" value="SERINE ENDOPROTEASE DEGS"/>
    <property type="match status" value="1"/>
</dbReference>
<protein>
    <submittedName>
        <fullName evidence="2">Trypsin-like peptidase domain-containing protein</fullName>
    </submittedName>
</protein>
<feature type="chain" id="PRO_5045304569" evidence="1">
    <location>
        <begin position="33"/>
        <end position="313"/>
    </location>
</feature>
<dbReference type="SUPFAM" id="SSF50494">
    <property type="entry name" value="Trypsin-like serine proteases"/>
    <property type="match status" value="1"/>
</dbReference>
<dbReference type="InterPro" id="IPR043504">
    <property type="entry name" value="Peptidase_S1_PA_chymotrypsin"/>
</dbReference>
<evidence type="ECO:0000313" key="2">
    <source>
        <dbReference type="EMBL" id="QQP88714.1"/>
    </source>
</evidence>
<dbReference type="Gene3D" id="2.40.10.10">
    <property type="entry name" value="Trypsin-like serine proteases"/>
    <property type="match status" value="2"/>
</dbReference>
<feature type="signal peptide" evidence="1">
    <location>
        <begin position="1"/>
        <end position="32"/>
    </location>
</feature>
<name>A0ABX7B3K1_9PROT</name>
<proteinExistence type="predicted"/>
<dbReference type="InterPro" id="IPR009003">
    <property type="entry name" value="Peptidase_S1_PA"/>
</dbReference>
<keyword evidence="3" id="KW-1185">Reference proteome</keyword>
<accession>A0ABX7B3K1</accession>
<dbReference type="EMBL" id="CP067420">
    <property type="protein sequence ID" value="QQP88714.1"/>
    <property type="molecule type" value="Genomic_DNA"/>
</dbReference>
<evidence type="ECO:0000313" key="3">
    <source>
        <dbReference type="Proteomes" id="UP000595197"/>
    </source>
</evidence>
<dbReference type="RefSeq" id="WP_201074001.1">
    <property type="nucleotide sequence ID" value="NZ_CP067420.1"/>
</dbReference>
<dbReference type="Pfam" id="PF13365">
    <property type="entry name" value="Trypsin_2"/>
    <property type="match status" value="1"/>
</dbReference>
<gene>
    <name evidence="2" type="ORF">IGS68_22270</name>
</gene>
<dbReference type="PANTHER" id="PTHR43019:SF23">
    <property type="entry name" value="PROTEASE DO-LIKE 5, CHLOROPLASTIC"/>
    <property type="match status" value="1"/>
</dbReference>
<evidence type="ECO:0000256" key="1">
    <source>
        <dbReference type="SAM" id="SignalP"/>
    </source>
</evidence>
<keyword evidence="1" id="KW-0732">Signal</keyword>
<dbReference type="Proteomes" id="UP000595197">
    <property type="component" value="Chromosome"/>
</dbReference>